<evidence type="ECO:0000313" key="2">
    <source>
        <dbReference type="Proteomes" id="UP001151760"/>
    </source>
</evidence>
<reference evidence="1" key="2">
    <citation type="submission" date="2022-01" db="EMBL/GenBank/DDBJ databases">
        <authorList>
            <person name="Yamashiro T."/>
            <person name="Shiraishi A."/>
            <person name="Satake H."/>
            <person name="Nakayama K."/>
        </authorList>
    </citation>
    <scope>NUCLEOTIDE SEQUENCE</scope>
</reference>
<dbReference type="EMBL" id="BQNB010014161">
    <property type="protein sequence ID" value="GJT24769.1"/>
    <property type="molecule type" value="Genomic_DNA"/>
</dbReference>
<keyword evidence="2" id="KW-1185">Reference proteome</keyword>
<dbReference type="Proteomes" id="UP001151760">
    <property type="component" value="Unassembled WGS sequence"/>
</dbReference>
<sequence length="165" mass="18940">MASLSDFDGLTPDMRHDLSERMRMVYTGDDGQEVFVSHAWRRFFEIRAPLVHEFLLEFNNTCRIGDEMGLDAVGLHTAEEMAEDGFRGCWLGSERVIPDKGDLSDYLVEILFGRDFLGGAPSYTYIRDPVHRLLMCYRLSSWIRRMAEGGYAVLGIVNTRFLMKT</sequence>
<gene>
    <name evidence="1" type="ORF">Tco_0894706</name>
</gene>
<evidence type="ECO:0000313" key="1">
    <source>
        <dbReference type="EMBL" id="GJT24769.1"/>
    </source>
</evidence>
<reference evidence="1" key="1">
    <citation type="journal article" date="2022" name="Int. J. Mol. Sci.">
        <title>Draft Genome of Tanacetum Coccineum: Genomic Comparison of Closely Related Tanacetum-Family Plants.</title>
        <authorList>
            <person name="Yamashiro T."/>
            <person name="Shiraishi A."/>
            <person name="Nakayama K."/>
            <person name="Satake H."/>
        </authorList>
    </citation>
    <scope>NUCLEOTIDE SEQUENCE</scope>
</reference>
<organism evidence="1 2">
    <name type="scientific">Tanacetum coccineum</name>
    <dbReference type="NCBI Taxonomy" id="301880"/>
    <lineage>
        <taxon>Eukaryota</taxon>
        <taxon>Viridiplantae</taxon>
        <taxon>Streptophyta</taxon>
        <taxon>Embryophyta</taxon>
        <taxon>Tracheophyta</taxon>
        <taxon>Spermatophyta</taxon>
        <taxon>Magnoliopsida</taxon>
        <taxon>eudicotyledons</taxon>
        <taxon>Gunneridae</taxon>
        <taxon>Pentapetalae</taxon>
        <taxon>asterids</taxon>
        <taxon>campanulids</taxon>
        <taxon>Asterales</taxon>
        <taxon>Asteraceae</taxon>
        <taxon>Asteroideae</taxon>
        <taxon>Anthemideae</taxon>
        <taxon>Anthemidinae</taxon>
        <taxon>Tanacetum</taxon>
    </lineage>
</organism>
<name>A0ABQ5CDS3_9ASTR</name>
<accession>A0ABQ5CDS3</accession>
<proteinExistence type="predicted"/>
<comment type="caution">
    <text evidence="1">The sequence shown here is derived from an EMBL/GenBank/DDBJ whole genome shotgun (WGS) entry which is preliminary data.</text>
</comment>
<evidence type="ECO:0008006" key="3">
    <source>
        <dbReference type="Google" id="ProtNLM"/>
    </source>
</evidence>
<protein>
    <recommendedName>
        <fullName evidence="3">GNAT family N-acetyltransferase</fullName>
    </recommendedName>
</protein>